<keyword evidence="4" id="KW-0012">Acyltransferase</keyword>
<proteinExistence type="predicted"/>
<gene>
    <name evidence="6" type="ORF">ODI_02932</name>
    <name evidence="7" type="ORF">ODI_R2858</name>
</gene>
<dbReference type="KEGG" id="odi:ODI_R2858"/>
<dbReference type="EMBL" id="LT907988">
    <property type="protein sequence ID" value="SOE50640.1"/>
    <property type="molecule type" value="Genomic_DNA"/>
</dbReference>
<dbReference type="OrthoDB" id="7208816at2"/>
<dbReference type="PANTHER" id="PTHR36837">
    <property type="entry name" value="POLY(3-HYDROXYALKANOATE) POLYMERASE SUBUNIT PHAC"/>
    <property type="match status" value="1"/>
</dbReference>
<feature type="domain" description="Poly-beta-hydroxybutyrate polymerase N-terminal" evidence="5">
    <location>
        <begin position="67"/>
        <end position="232"/>
    </location>
</feature>
<keyword evidence="2" id="KW-0963">Cytoplasm</keyword>
<reference evidence="7 8" key="2">
    <citation type="submission" date="2017-08" db="EMBL/GenBank/DDBJ databases">
        <authorList>
            <person name="de Groot N.N."/>
        </authorList>
    </citation>
    <scope>NUCLEOTIDE SEQUENCE [LARGE SCALE GENOMIC DNA]</scope>
    <source>
        <strain evidence="7">Orrdi1</strain>
    </source>
</reference>
<dbReference type="Gene3D" id="3.40.50.1820">
    <property type="entry name" value="alpha/beta hydrolase"/>
    <property type="match status" value="1"/>
</dbReference>
<evidence type="ECO:0000256" key="2">
    <source>
        <dbReference type="ARBA" id="ARBA00022490"/>
    </source>
</evidence>
<dbReference type="InterPro" id="IPR029058">
    <property type="entry name" value="AB_hydrolase_fold"/>
</dbReference>
<dbReference type="AlphaFoldDB" id="A0A1C3K042"/>
<protein>
    <submittedName>
        <fullName evidence="6">Polyhydroxyalkanoic acid synthase</fullName>
    </submittedName>
</protein>
<organism evidence="6 8">
    <name type="scientific">Orrella dioscoreae</name>
    <dbReference type="NCBI Taxonomy" id="1851544"/>
    <lineage>
        <taxon>Bacteria</taxon>
        <taxon>Pseudomonadati</taxon>
        <taxon>Pseudomonadota</taxon>
        <taxon>Betaproteobacteria</taxon>
        <taxon>Burkholderiales</taxon>
        <taxon>Alcaligenaceae</taxon>
        <taxon>Orrella</taxon>
    </lineage>
</organism>
<dbReference type="SUPFAM" id="SSF53474">
    <property type="entry name" value="alpha/beta-Hydrolases"/>
    <property type="match status" value="1"/>
</dbReference>
<reference evidence="6 8" key="1">
    <citation type="submission" date="2016-06" db="EMBL/GenBank/DDBJ databases">
        <authorList>
            <person name="Kjaerup R.B."/>
            <person name="Dalgaard T.S."/>
            <person name="Juul-Madsen H.R."/>
        </authorList>
    </citation>
    <scope>NUCLEOTIDE SEQUENCE [LARGE SCALE GENOMIC DNA]</scope>
    <source>
        <strain evidence="6">Orrdi1</strain>
    </source>
</reference>
<evidence type="ECO:0000313" key="8">
    <source>
        <dbReference type="Proteomes" id="UP000078558"/>
    </source>
</evidence>
<dbReference type="InterPro" id="IPR010941">
    <property type="entry name" value="PhaC_N"/>
</dbReference>
<evidence type="ECO:0000313" key="7">
    <source>
        <dbReference type="EMBL" id="SOE50640.1"/>
    </source>
</evidence>
<dbReference type="EMBL" id="FLRC01000011">
    <property type="protein sequence ID" value="SBT24861.1"/>
    <property type="molecule type" value="Genomic_DNA"/>
</dbReference>
<keyword evidence="3" id="KW-0808">Transferase</keyword>
<dbReference type="InterPro" id="IPR051321">
    <property type="entry name" value="PHA/PHB_synthase"/>
</dbReference>
<dbReference type="Proteomes" id="UP000078558">
    <property type="component" value="Chromosome I"/>
</dbReference>
<keyword evidence="8" id="KW-1185">Reference proteome</keyword>
<name>A0A1C3K042_9BURK</name>
<comment type="subcellular location">
    <subcellularLocation>
        <location evidence="1">Cytoplasm</location>
    </subcellularLocation>
</comment>
<dbReference type="GO" id="GO:0042619">
    <property type="term" value="P:poly-hydroxybutyrate biosynthetic process"/>
    <property type="evidence" value="ECO:0007669"/>
    <property type="project" value="InterPro"/>
</dbReference>
<dbReference type="InterPro" id="IPR010963">
    <property type="entry name" value="PHA_synth_I"/>
</dbReference>
<dbReference type="GO" id="GO:0005737">
    <property type="term" value="C:cytoplasm"/>
    <property type="evidence" value="ECO:0007669"/>
    <property type="project" value="UniProtKB-SubCell"/>
</dbReference>
<dbReference type="Pfam" id="PF07167">
    <property type="entry name" value="PhaC_N"/>
    <property type="match status" value="1"/>
</dbReference>
<evidence type="ECO:0000256" key="1">
    <source>
        <dbReference type="ARBA" id="ARBA00004496"/>
    </source>
</evidence>
<dbReference type="PANTHER" id="PTHR36837:SF5">
    <property type="entry name" value="POLY-3-HYDROXYBUTYRATE SYNTHASE"/>
    <property type="match status" value="1"/>
</dbReference>
<dbReference type="GO" id="GO:0016746">
    <property type="term" value="F:acyltransferase activity"/>
    <property type="evidence" value="ECO:0007669"/>
    <property type="project" value="UniProtKB-KW"/>
</dbReference>
<dbReference type="STRING" id="1851544.ODI_02932"/>
<evidence type="ECO:0000259" key="5">
    <source>
        <dbReference type="Pfam" id="PF07167"/>
    </source>
</evidence>
<evidence type="ECO:0000256" key="4">
    <source>
        <dbReference type="ARBA" id="ARBA00023315"/>
    </source>
</evidence>
<evidence type="ECO:0000256" key="3">
    <source>
        <dbReference type="ARBA" id="ARBA00022679"/>
    </source>
</evidence>
<dbReference type="NCBIfam" id="TIGR01838">
    <property type="entry name" value="PHA_synth_I"/>
    <property type="match status" value="1"/>
</dbReference>
<sequence length="560" mass="61669">MHHRPVLARAHNKVSQGVVVKAQNPPAWPLPVSVAPDALSGIQADFSQEWRRVVDAAGKGELTPLSDRRFGSAAWAGSPQHLLMAHLYLLSARALSRMVDAVDATEPLRERLRFSVMQWVDAMAPSNFLAFNPDAQQKLVESSGEVLRNGIDNLMRDLKRGRIQQSDETRFEVGVNVAVTPGGVVYENDLLQLIQYTPATSTVHARPLLIVPPCINKFYILDLQPENSFVRHAVEAGHTVFLVSWRNPLASDTDGIDQATWDDYIERGVLQAIAVVRDISAQDQINTLGFCVGGTMLGAALALAAARGEQPSASLTLLTTMLDFRETGILDVFVDENHAALRDQQLGAGGLMSALELANTFAFLRPNELVWNYVVGNYLKGETPPPFDLLYWNADSTNLPGPFFAWYFRNTYLENNLKVPGRVKTCGVPLDLTQLDMPAYLFGSREDHIVPWISAYATTALLRGQARFVLGAAGHVAGVINPPAKNKRSYWARDSDARLPGDPHAWLAGAQEHAGSWWPDWADWLSGHAGPKVKKKARLGNARYPVIEPAPGRYVRVRAV</sequence>
<accession>A0A1C3K042</accession>
<evidence type="ECO:0000313" key="6">
    <source>
        <dbReference type="EMBL" id="SBT24861.1"/>
    </source>
</evidence>